<gene>
    <name evidence="1" type="ORF">L3Q82_012713</name>
</gene>
<accession>A0ACB8W437</accession>
<reference evidence="1" key="1">
    <citation type="submission" date="2022-04" db="EMBL/GenBank/DDBJ databases">
        <title>Jade perch genome.</title>
        <authorList>
            <person name="Chao B."/>
        </authorList>
    </citation>
    <scope>NUCLEOTIDE SEQUENCE</scope>
    <source>
        <strain evidence="1">CB-2022</strain>
    </source>
</reference>
<sequence length="938" mass="106200">MEVKGQSETPPHLCVCVCVISPHSTGLDPAALRDKLFELWNRKDLQTVRVTFTACVNSTHAILSACVYKVFIHTTPSSFFSSLPQLHLAALQGFSKLSEPLEVLLTIMESCPGKQKGRGHTLGHHILMEFQTWVKKNPQVTLSSLSEQQATALQQRALSLLTDTQPNFVDALINIYQLNSMDLDRLRLHILRLQALNYYKEAVVLSIKLKLQKELNMEEMCVPLIVQNKLPLAESFVAGHNHLEQRLVTLLDSWCHPCFNVDEIIRRFPRLSLSRQCMDQIQPKMLTKQVFRLMEKFNIDQGLCPNALHKRRLDSLRFLMYKRFVEKSMTEENWSDHVQYVVADDLELQIHLVEMLVKHCGLRKASQWSLRYNIPRDRLPYGVWETQRSLPPHLQQICLSDSPQSEEWMPPQSHCQKFYQVPLTRDKVHFVDTPEALQKCRNIVMKEDVVVGVDMEWQPTFGCISTQRVALIQLAVFDQVFLLDLCANGFCQHPDTISFIRSFFSSRNVLKLGYGMSGDLKCLLATWHQFLEEPLKMEGMLDLLSVHQMIQRGKVKVPQNGPKGVLVGVDSAEKGLSLLVQQVLGRPLDKTEQMSNWEKRPLRISQIRYAVADAYCLLDVYSTLSGDPARFGLPADLRSISSSQPEKSGEKKPKEKQAKQTNQARGEEECQGAQRVSPPSKGLLCGEKPSEDAPPLPPQQLRVVCDNMLQGLGRYLRCLGVDVVMLENNDDHRVAAKLAQAEGRVILTCGQPFQSLRSQVGEGRCLSLDCSEKARDQAVRVLRHFNVQPTPSDIFSRCQACNSDQYVAVPRKDMVRMLKQKGFLQEQDDTDYTQQEEEETPGVTPELPRYAPQCQWAPLSGLDPDTLTFPGGAPIQLHAVPPGLLPRIPLFYVCTRCGKVFWEGSHFGRVLSMFQEVLNIKDEDAESAAVPVTASQCN</sequence>
<evidence type="ECO:0000313" key="1">
    <source>
        <dbReference type="EMBL" id="KAI3362415.1"/>
    </source>
</evidence>
<comment type="caution">
    <text evidence="1">The sequence shown here is derived from an EMBL/GenBank/DDBJ whole genome shotgun (WGS) entry which is preliminary data.</text>
</comment>
<organism evidence="1 2">
    <name type="scientific">Scortum barcoo</name>
    <name type="common">barcoo grunter</name>
    <dbReference type="NCBI Taxonomy" id="214431"/>
    <lineage>
        <taxon>Eukaryota</taxon>
        <taxon>Metazoa</taxon>
        <taxon>Chordata</taxon>
        <taxon>Craniata</taxon>
        <taxon>Vertebrata</taxon>
        <taxon>Euteleostomi</taxon>
        <taxon>Actinopterygii</taxon>
        <taxon>Neopterygii</taxon>
        <taxon>Teleostei</taxon>
        <taxon>Neoteleostei</taxon>
        <taxon>Acanthomorphata</taxon>
        <taxon>Eupercaria</taxon>
        <taxon>Centrarchiformes</taxon>
        <taxon>Terapontoidei</taxon>
        <taxon>Terapontidae</taxon>
        <taxon>Scortum</taxon>
    </lineage>
</organism>
<name>A0ACB8W437_9TELE</name>
<keyword evidence="2" id="KW-1185">Reference proteome</keyword>
<dbReference type="EMBL" id="CM041545">
    <property type="protein sequence ID" value="KAI3362415.1"/>
    <property type="molecule type" value="Genomic_DNA"/>
</dbReference>
<protein>
    <submittedName>
        <fullName evidence="1">Uncharacterized protein</fullName>
    </submittedName>
</protein>
<dbReference type="Proteomes" id="UP000831701">
    <property type="component" value="Chromosome 15"/>
</dbReference>
<evidence type="ECO:0000313" key="2">
    <source>
        <dbReference type="Proteomes" id="UP000831701"/>
    </source>
</evidence>
<proteinExistence type="predicted"/>